<evidence type="ECO:0000313" key="1">
    <source>
        <dbReference type="EMBL" id="PKC13188.1"/>
    </source>
</evidence>
<protein>
    <submittedName>
        <fullName evidence="1">Uncharacterized protein</fullName>
    </submittedName>
</protein>
<reference evidence="1 2" key="2">
    <citation type="submission" date="2017-09" db="EMBL/GenBank/DDBJ databases">
        <title>Extensive intraspecific genome diversity in a model arbuscular mycorrhizal fungus.</title>
        <authorList>
            <person name="Chen E.C."/>
            <person name="Morin E."/>
            <person name="Beaudet D."/>
            <person name="Noel J."/>
            <person name="Ndikumana S."/>
            <person name="Charron P."/>
            <person name="St-Onge C."/>
            <person name="Giorgi J."/>
            <person name="Grigoriev I.V."/>
            <person name="Roux C."/>
            <person name="Martin F.M."/>
            <person name="Corradi N."/>
        </authorList>
    </citation>
    <scope>NUCLEOTIDE SEQUENCE [LARGE SCALE GENOMIC DNA]</scope>
    <source>
        <strain evidence="1 2">A5</strain>
    </source>
</reference>
<proteinExistence type="predicted"/>
<dbReference type="VEuPathDB" id="FungiDB:RhiirA1_460015"/>
<name>A0A2N0Q2E0_9GLOM</name>
<evidence type="ECO:0000313" key="2">
    <source>
        <dbReference type="Proteomes" id="UP000232722"/>
    </source>
</evidence>
<dbReference type="Proteomes" id="UP000232722">
    <property type="component" value="Unassembled WGS sequence"/>
</dbReference>
<reference evidence="1 2" key="1">
    <citation type="submission" date="2016-04" db="EMBL/GenBank/DDBJ databases">
        <title>Genome analyses suggest a sexual origin of heterokaryosis in a supposedly ancient asexual fungus.</title>
        <authorList>
            <person name="Ropars J."/>
            <person name="Sedzielewska K."/>
            <person name="Noel J."/>
            <person name="Charron P."/>
            <person name="Farinelli L."/>
            <person name="Marton T."/>
            <person name="Kruger M."/>
            <person name="Pelin A."/>
            <person name="Brachmann A."/>
            <person name="Corradi N."/>
        </authorList>
    </citation>
    <scope>NUCLEOTIDE SEQUENCE [LARGE SCALE GENOMIC DNA]</scope>
    <source>
        <strain evidence="1 2">A5</strain>
    </source>
</reference>
<dbReference type="AlphaFoldDB" id="A0A2N0Q2E0"/>
<accession>A0A2N0Q2E0</accession>
<organism evidence="1 2">
    <name type="scientific">Rhizophagus irregularis</name>
    <dbReference type="NCBI Taxonomy" id="588596"/>
    <lineage>
        <taxon>Eukaryota</taxon>
        <taxon>Fungi</taxon>
        <taxon>Fungi incertae sedis</taxon>
        <taxon>Mucoromycota</taxon>
        <taxon>Glomeromycotina</taxon>
        <taxon>Glomeromycetes</taxon>
        <taxon>Glomerales</taxon>
        <taxon>Glomeraceae</taxon>
        <taxon>Rhizophagus</taxon>
    </lineage>
</organism>
<sequence>MCDHSTINDNYKSHKIAEEIKCKDDSRKLKDNFIFSAKLKRIKSEEEGNIIYNKNQVIHTWDEKYKREIQNVYENKGNTIVDDMVVDQSSEIVVWVELLCSNSNSSSISWENLINFHNNGVNIVINHKYIAVIRHFFEEKKSATTFLTDEGEDFGVKMEAMRKELFDDKLCLNDGYYRNWAKNLYNEQCGVDLFVTSMFYSINWKISFKLIINEIVMDKFMTSGEDTGIREFKLTNFMQTLHFVQKKGIWY</sequence>
<gene>
    <name evidence="1" type="ORF">RhiirA5_410923</name>
</gene>
<comment type="caution">
    <text evidence="1">The sequence shown here is derived from an EMBL/GenBank/DDBJ whole genome shotgun (WGS) entry which is preliminary data.</text>
</comment>
<dbReference type="EMBL" id="LLXJ01000205">
    <property type="protein sequence ID" value="PKC13188.1"/>
    <property type="molecule type" value="Genomic_DNA"/>
</dbReference>